<protein>
    <submittedName>
        <fullName evidence="1">Uncharacterized protein</fullName>
    </submittedName>
</protein>
<dbReference type="AlphaFoldDB" id="A0A3D9UMT5"/>
<comment type="caution">
    <text evidence="1">The sequence shown here is derived from an EMBL/GenBank/DDBJ whole genome shotgun (WGS) entry which is preliminary data.</text>
</comment>
<evidence type="ECO:0000313" key="2">
    <source>
        <dbReference type="Proteomes" id="UP000256294"/>
    </source>
</evidence>
<organism evidence="1 2">
    <name type="scientific">Xenorhabdus cabanillasii</name>
    <dbReference type="NCBI Taxonomy" id="351673"/>
    <lineage>
        <taxon>Bacteria</taxon>
        <taxon>Pseudomonadati</taxon>
        <taxon>Pseudomonadota</taxon>
        <taxon>Gammaproteobacteria</taxon>
        <taxon>Enterobacterales</taxon>
        <taxon>Morganellaceae</taxon>
        <taxon>Xenorhabdus</taxon>
    </lineage>
</organism>
<dbReference type="EMBL" id="QTUB01000001">
    <property type="protein sequence ID" value="REF27294.1"/>
    <property type="molecule type" value="Genomic_DNA"/>
</dbReference>
<proteinExistence type="predicted"/>
<evidence type="ECO:0000313" key="1">
    <source>
        <dbReference type="EMBL" id="REF27294.1"/>
    </source>
</evidence>
<gene>
    <name evidence="1" type="ORF">BDD26_2056</name>
</gene>
<sequence>MKKSEVIYDLEQIYSRLESLKTSTCLNNSQTEIERIKQSISDIKSKISFGVTYSITGRDNPTLPKSTCRFCGK</sequence>
<keyword evidence="2" id="KW-1185">Reference proteome</keyword>
<dbReference type="Proteomes" id="UP000256294">
    <property type="component" value="Unassembled WGS sequence"/>
</dbReference>
<reference evidence="1 2" key="1">
    <citation type="submission" date="2018-08" db="EMBL/GenBank/DDBJ databases">
        <title>Genomic Encyclopedia of Archaeal and Bacterial Type Strains, Phase II (KMG-II): from individual species to whole genera.</title>
        <authorList>
            <person name="Goeker M."/>
        </authorList>
    </citation>
    <scope>NUCLEOTIDE SEQUENCE [LARGE SCALE GENOMIC DNA]</scope>
    <source>
        <strain evidence="1 2">DSM 17905</strain>
    </source>
</reference>
<name>A0A3D9UMT5_9GAMM</name>
<accession>A0A3D9UMT5</accession>